<dbReference type="OrthoDB" id="124249at2157"/>
<sequence length="115" mass="13501">MDLIIRSNNSIELTRDGKHCAIIGDIEDVMDEHIEKMIEWATCLWNYDKITMWKKSDSANPGYFIRDSDEGRYKVHVLDDEQKADLFGGARKDSPSKIKDWENKEILAYVDWFID</sequence>
<proteinExistence type="predicted"/>
<dbReference type="RefSeq" id="WP_091932559.1">
    <property type="nucleotide sequence ID" value="NZ_FOUJ01000001.1"/>
</dbReference>
<reference evidence="2" key="1">
    <citation type="submission" date="2016-10" db="EMBL/GenBank/DDBJ databases">
        <authorList>
            <person name="Varghese N."/>
            <person name="Submissions S."/>
        </authorList>
    </citation>
    <scope>NUCLEOTIDE SEQUENCE [LARGE SCALE GENOMIC DNA]</scope>
    <source>
        <strain evidence="2">Mob M</strain>
    </source>
</reference>
<accession>A0A1I4P4B5</accession>
<dbReference type="EMBL" id="FOUJ01000001">
    <property type="protein sequence ID" value="SFM22618.1"/>
    <property type="molecule type" value="Genomic_DNA"/>
</dbReference>
<dbReference type="Proteomes" id="UP000198535">
    <property type="component" value="Unassembled WGS sequence"/>
</dbReference>
<dbReference type="STRING" id="487685.SAMN04488696_0446"/>
<evidence type="ECO:0000313" key="2">
    <source>
        <dbReference type="Proteomes" id="UP000198535"/>
    </source>
</evidence>
<evidence type="ECO:0000313" key="1">
    <source>
        <dbReference type="EMBL" id="SFM22618.1"/>
    </source>
</evidence>
<organism evidence="1 2">
    <name type="scientific">Methanolobus profundi</name>
    <dbReference type="NCBI Taxonomy" id="487685"/>
    <lineage>
        <taxon>Archaea</taxon>
        <taxon>Methanobacteriati</taxon>
        <taxon>Methanobacteriota</taxon>
        <taxon>Stenosarchaea group</taxon>
        <taxon>Methanomicrobia</taxon>
        <taxon>Methanosarcinales</taxon>
        <taxon>Methanosarcinaceae</taxon>
        <taxon>Methanolobus</taxon>
    </lineage>
</organism>
<keyword evidence="2" id="KW-1185">Reference proteome</keyword>
<gene>
    <name evidence="1" type="ORF">SAMN04488696_0446</name>
</gene>
<protein>
    <submittedName>
        <fullName evidence="1">Uncharacterized protein</fullName>
    </submittedName>
</protein>
<dbReference type="AlphaFoldDB" id="A0A1I4P4B5"/>
<name>A0A1I4P4B5_9EURY</name>